<evidence type="ECO:0000256" key="2">
    <source>
        <dbReference type="SAM" id="Phobius"/>
    </source>
</evidence>
<sequence length="228" mass="24150">MKKLSILLIMLLAIFAVNFAFAAETEMSVLVADISQGQTAHVNITLPIDAKGEVSVSVNGQEYRANVVDGKATVNLTDLNAGDYKVLVTYEGNGNYSKVSKDVNLTVSDASGQTTANASGEPLNVTHSTPTNASGENITNDANNTNRTPTEQVNNTTLVNQSSVQVNNTTLVNHSTEQVNNTTVVKQPPKQPPKSPLSELAKIPTGIPIVLLIIVIIGIVFGVGLRKK</sequence>
<feature type="compositionally biased region" description="Polar residues" evidence="1">
    <location>
        <begin position="125"/>
        <end position="151"/>
    </location>
</feature>
<evidence type="ECO:0000313" key="4">
    <source>
        <dbReference type="Proteomes" id="UP000713479"/>
    </source>
</evidence>
<dbReference type="Proteomes" id="UP000713479">
    <property type="component" value="Unassembled WGS sequence"/>
</dbReference>
<dbReference type="AlphaFoldDB" id="A0A8T3VPK6"/>
<protein>
    <submittedName>
        <fullName evidence="3">Ig-like domain repeat protein</fullName>
    </submittedName>
</protein>
<feature type="transmembrane region" description="Helical" evidence="2">
    <location>
        <begin position="206"/>
        <end position="225"/>
    </location>
</feature>
<feature type="compositionally biased region" description="Polar residues" evidence="1">
    <location>
        <begin position="176"/>
        <end position="185"/>
    </location>
</feature>
<proteinExistence type="predicted"/>
<comment type="caution">
    <text evidence="3">The sequence shown here is derived from an EMBL/GenBank/DDBJ whole genome shotgun (WGS) entry which is preliminary data.</text>
</comment>
<feature type="region of interest" description="Disordered" evidence="1">
    <location>
        <begin position="112"/>
        <end position="151"/>
    </location>
</feature>
<keyword evidence="2" id="KW-0472">Membrane</keyword>
<dbReference type="Gene3D" id="2.60.40.10">
    <property type="entry name" value="Immunoglobulins"/>
    <property type="match status" value="1"/>
</dbReference>
<feature type="region of interest" description="Disordered" evidence="1">
    <location>
        <begin position="176"/>
        <end position="197"/>
    </location>
</feature>
<keyword evidence="2" id="KW-1133">Transmembrane helix</keyword>
<gene>
    <name evidence="3" type="ORF">E7Z74_03665</name>
</gene>
<reference evidence="3" key="1">
    <citation type="submission" date="2019-04" db="EMBL/GenBank/DDBJ databases">
        <title>Evolution of Biomass-Degrading Anaerobic Consortia Revealed by Metagenomics.</title>
        <authorList>
            <person name="Peng X."/>
        </authorList>
    </citation>
    <scope>NUCLEOTIDE SEQUENCE</scope>
    <source>
        <strain evidence="3">SIG13</strain>
    </source>
</reference>
<evidence type="ECO:0000313" key="3">
    <source>
        <dbReference type="EMBL" id="MBE6510348.1"/>
    </source>
</evidence>
<dbReference type="EMBL" id="SUTF01000004">
    <property type="protein sequence ID" value="MBE6510348.1"/>
    <property type="molecule type" value="Genomic_DNA"/>
</dbReference>
<evidence type="ECO:0000256" key="1">
    <source>
        <dbReference type="SAM" id="MobiDB-lite"/>
    </source>
</evidence>
<name>A0A8T3VPK6_9EURY</name>
<accession>A0A8T3VPK6</accession>
<dbReference type="InterPro" id="IPR013783">
    <property type="entry name" value="Ig-like_fold"/>
</dbReference>
<organism evidence="3 4">
    <name type="scientific">Methanobrevibacter millerae</name>
    <dbReference type="NCBI Taxonomy" id="230361"/>
    <lineage>
        <taxon>Archaea</taxon>
        <taxon>Methanobacteriati</taxon>
        <taxon>Methanobacteriota</taxon>
        <taxon>Methanomada group</taxon>
        <taxon>Methanobacteria</taxon>
        <taxon>Methanobacteriales</taxon>
        <taxon>Methanobacteriaceae</taxon>
        <taxon>Methanobrevibacter</taxon>
    </lineage>
</organism>
<keyword evidence="2" id="KW-0812">Transmembrane</keyword>